<dbReference type="NCBIfam" id="TIGR00756">
    <property type="entry name" value="PPR"/>
    <property type="match status" value="5"/>
</dbReference>
<gene>
    <name evidence="4" type="ORF">RchiOBHm_Chr2g0103131</name>
</gene>
<name>A0A2P6RMU1_ROSCH</name>
<dbReference type="InterPro" id="IPR011990">
    <property type="entry name" value="TPR-like_helical_dom_sf"/>
</dbReference>
<dbReference type="PANTHER" id="PTHR47926:SF528">
    <property type="entry name" value="PENTATRICOPEPTIDE REPEAT-CONTAINING PROTEIN"/>
    <property type="match status" value="1"/>
</dbReference>
<dbReference type="Gramene" id="PRQ47752">
    <property type="protein sequence ID" value="PRQ47752"/>
    <property type="gene ID" value="RchiOBHm_Chr2g0103131"/>
</dbReference>
<dbReference type="PANTHER" id="PTHR47926">
    <property type="entry name" value="PENTATRICOPEPTIDE REPEAT-CONTAINING PROTEIN"/>
    <property type="match status" value="1"/>
</dbReference>
<comment type="similarity">
    <text evidence="1">Belongs to the PPR family. PCMP-H subfamily.</text>
</comment>
<evidence type="ECO:0000313" key="5">
    <source>
        <dbReference type="Proteomes" id="UP000238479"/>
    </source>
</evidence>
<dbReference type="FunFam" id="1.25.40.10:FF:000690">
    <property type="entry name" value="Pentatricopeptide repeat-containing protein"/>
    <property type="match status" value="1"/>
</dbReference>
<dbReference type="Pfam" id="PF01535">
    <property type="entry name" value="PPR"/>
    <property type="match status" value="2"/>
</dbReference>
<feature type="repeat" description="PPR" evidence="3">
    <location>
        <begin position="330"/>
        <end position="364"/>
    </location>
</feature>
<feature type="repeat" description="PPR" evidence="3">
    <location>
        <begin position="198"/>
        <end position="232"/>
    </location>
</feature>
<keyword evidence="5" id="KW-1185">Reference proteome</keyword>
<keyword evidence="2" id="KW-0677">Repeat</keyword>
<organism evidence="4 5">
    <name type="scientific">Rosa chinensis</name>
    <name type="common">China rose</name>
    <dbReference type="NCBI Taxonomy" id="74649"/>
    <lineage>
        <taxon>Eukaryota</taxon>
        <taxon>Viridiplantae</taxon>
        <taxon>Streptophyta</taxon>
        <taxon>Embryophyta</taxon>
        <taxon>Tracheophyta</taxon>
        <taxon>Spermatophyta</taxon>
        <taxon>Magnoliopsida</taxon>
        <taxon>eudicotyledons</taxon>
        <taxon>Gunneridae</taxon>
        <taxon>Pentapetalae</taxon>
        <taxon>rosids</taxon>
        <taxon>fabids</taxon>
        <taxon>Rosales</taxon>
        <taxon>Rosaceae</taxon>
        <taxon>Rosoideae</taxon>
        <taxon>Rosoideae incertae sedis</taxon>
        <taxon>Rosa</taxon>
    </lineage>
</organism>
<dbReference type="Gene3D" id="1.25.40.10">
    <property type="entry name" value="Tetratricopeptide repeat domain"/>
    <property type="match status" value="4"/>
</dbReference>
<protein>
    <submittedName>
        <fullName evidence="4">Putative tetratricopeptide-like helical domain-containing protein</fullName>
    </submittedName>
</protein>
<feature type="repeat" description="PPR" evidence="3">
    <location>
        <begin position="431"/>
        <end position="465"/>
    </location>
</feature>
<dbReference type="FunFam" id="1.25.40.10:FF:000409">
    <property type="entry name" value="Pentatricopeptide repeat-containing protein, chloroplastic"/>
    <property type="match status" value="1"/>
</dbReference>
<dbReference type="PROSITE" id="PS51375">
    <property type="entry name" value="PPR"/>
    <property type="match status" value="5"/>
</dbReference>
<reference evidence="4 5" key="1">
    <citation type="journal article" date="2018" name="Nat. Genet.">
        <title>The Rosa genome provides new insights in the design of modern roses.</title>
        <authorList>
            <person name="Bendahmane M."/>
        </authorList>
    </citation>
    <scope>NUCLEOTIDE SEQUENCE [LARGE SCALE GENOMIC DNA]</scope>
    <source>
        <strain evidence="5">cv. Old Blush</strain>
    </source>
</reference>
<dbReference type="Pfam" id="PF20431">
    <property type="entry name" value="E_motif"/>
    <property type="match status" value="1"/>
</dbReference>
<evidence type="ECO:0000313" key="4">
    <source>
        <dbReference type="EMBL" id="PRQ47752.1"/>
    </source>
</evidence>
<dbReference type="InterPro" id="IPR046848">
    <property type="entry name" value="E_motif"/>
</dbReference>
<proteinExistence type="inferred from homology"/>
<evidence type="ECO:0000256" key="2">
    <source>
        <dbReference type="ARBA" id="ARBA00022737"/>
    </source>
</evidence>
<dbReference type="FunFam" id="1.25.40.10:FF:001095">
    <property type="entry name" value="Pentatricopeptide repeat-containing protein At2g34400"/>
    <property type="match status" value="1"/>
</dbReference>
<feature type="repeat" description="PPR" evidence="3">
    <location>
        <begin position="97"/>
        <end position="131"/>
    </location>
</feature>
<dbReference type="GO" id="GO:0003729">
    <property type="term" value="F:mRNA binding"/>
    <property type="evidence" value="ECO:0007669"/>
    <property type="project" value="UniProtKB-ARBA"/>
</dbReference>
<dbReference type="InterPro" id="IPR002885">
    <property type="entry name" value="PPR_rpt"/>
</dbReference>
<dbReference type="InterPro" id="IPR046960">
    <property type="entry name" value="PPR_At4g14850-like_plant"/>
</dbReference>
<feature type="repeat" description="PPR" evidence="3">
    <location>
        <begin position="299"/>
        <end position="329"/>
    </location>
</feature>
<dbReference type="FunFam" id="1.25.40.10:FF:000348">
    <property type="entry name" value="Pentatricopeptide repeat-containing protein chloroplastic"/>
    <property type="match status" value="1"/>
</dbReference>
<dbReference type="EMBL" id="PDCK01000040">
    <property type="protein sequence ID" value="PRQ47752.1"/>
    <property type="molecule type" value="Genomic_DNA"/>
</dbReference>
<dbReference type="SUPFAM" id="SSF48452">
    <property type="entry name" value="TPR-like"/>
    <property type="match status" value="1"/>
</dbReference>
<dbReference type="Proteomes" id="UP000238479">
    <property type="component" value="Chromosome 2"/>
</dbReference>
<comment type="caution">
    <text evidence="4">The sequence shown here is derived from an EMBL/GenBank/DDBJ whole genome shotgun (WGS) entry which is preliminary data.</text>
</comment>
<evidence type="ECO:0000256" key="3">
    <source>
        <dbReference type="PROSITE-ProRule" id="PRU00708"/>
    </source>
</evidence>
<dbReference type="GO" id="GO:0009451">
    <property type="term" value="P:RNA modification"/>
    <property type="evidence" value="ECO:0007669"/>
    <property type="project" value="InterPro"/>
</dbReference>
<dbReference type="OrthoDB" id="185373at2759"/>
<dbReference type="OMA" id="PNKFMYN"/>
<sequence>MYFPLKHPTVISRLFSSHSLQTNVTHNFKTQIHQTLHRLVEQCSSMSHLKQLHAQIILHQLTNQNLTLGKLISFCSVSDAGDLRYAHLVFDQVHQPNKFMYNSLIRGYSNSNDSFMAMSLYYQMINSGLAPNEFTLPFVLKVCAGKTAYWEGVVVHGQAFKLGIGCQVCVQNGLINVYSVCGLIHCARNVFDEMSERSLVSWNSMIGGYAGVGSWKEAFGLFREMRDFGIEPDKFTLVNLLSVCSQACDLELGRHLHHYIVVSGMVVDQILRNALLDMYGKCGHLPSAQMVFDQMNYKNVVSWTSMVRAYARHGRIEVAQKFFDQMPLKNVVSWNSLISCYVREGQCREALDLFQKMLNSGEVPDEATLVFALSACSQIGDLVIGKETHNYISNSNIALTVTLSNSLVDMYAKCGAVGTAIDLFSQMPEKNVVSWNIVIGALALHGYGSEAIRIFEQMQEGGICPDEITFIGLLSACSHSGLLDWGRYYFDRMKSIYRLSPEIEHYACMVDLLGRRGCLEEAITLMRGMPMKPDIVVWGAMLGACRIHGNIDLAKLILKQLLELEPHGSGLYVLLANIFGEAHRWEDVKNIRKLIKDGGVIKCRAVSSIEIDGCVYEFMVDDNRHAISSSIYSMLDQLTDHLKSLVYNPTAMCDLEEP</sequence>
<dbReference type="Pfam" id="PF13041">
    <property type="entry name" value="PPR_2"/>
    <property type="match status" value="4"/>
</dbReference>
<dbReference type="Pfam" id="PF12854">
    <property type="entry name" value="PPR_1"/>
    <property type="match status" value="1"/>
</dbReference>
<dbReference type="AlphaFoldDB" id="A0A2P6RMU1"/>
<evidence type="ECO:0000256" key="1">
    <source>
        <dbReference type="ARBA" id="ARBA00006643"/>
    </source>
</evidence>
<accession>A0A2P6RMU1</accession>